<dbReference type="InterPro" id="IPR026954">
    <property type="entry name" value="PknH-like_Extracell"/>
</dbReference>
<dbReference type="EMBL" id="LQPN01000063">
    <property type="protein sequence ID" value="ORW41695.1"/>
    <property type="molecule type" value="Genomic_DNA"/>
</dbReference>
<protein>
    <recommendedName>
        <fullName evidence="2">PknH-like extracellular domain-containing protein</fullName>
    </recommendedName>
</protein>
<dbReference type="Gene3D" id="3.40.1000.70">
    <property type="entry name" value="PknH-like extracellular domain"/>
    <property type="match status" value="1"/>
</dbReference>
<gene>
    <name evidence="3" type="ORF">AWB90_20605</name>
</gene>
<feature type="transmembrane region" description="Helical" evidence="1">
    <location>
        <begin position="25"/>
        <end position="44"/>
    </location>
</feature>
<dbReference type="InterPro" id="IPR038232">
    <property type="entry name" value="PknH-like_Extracell_sf"/>
</dbReference>
<dbReference type="RefSeq" id="WP_158089857.1">
    <property type="nucleotide sequence ID" value="NZ_JACKVQ010000001.1"/>
</dbReference>
<evidence type="ECO:0000256" key="1">
    <source>
        <dbReference type="SAM" id="Phobius"/>
    </source>
</evidence>
<comment type="caution">
    <text evidence="3">The sequence shown here is derived from an EMBL/GenBank/DDBJ whole genome shotgun (WGS) entry which is preliminary data.</text>
</comment>
<keyword evidence="1" id="KW-0812">Transmembrane</keyword>
<reference evidence="3 4" key="1">
    <citation type="journal article" date="2015" name="Emerg. Microbes Infect.">
        <title>Characterization of 17 strains belonging to the Mycobacterium simiae complex and description of Mycobacterium paraense sp. nov.</title>
        <authorList>
            <person name="Fusco da Costa A.R."/>
            <person name="Fedrizzi T."/>
            <person name="Lopes M.L."/>
            <person name="Pecorari M."/>
            <person name="Oliveira da Costa W.L."/>
            <person name="Giacobazzi E."/>
            <person name="da Costa Bahia J.R."/>
            <person name="De Sanctis V."/>
            <person name="Batista Lima K.V."/>
            <person name="Bertorelli R."/>
            <person name="Grottola A."/>
            <person name="Fabio A."/>
            <person name="Mariottini A."/>
            <person name="Ferretti P."/>
            <person name="Di Leva F."/>
            <person name="Fregni Serpini G."/>
            <person name="Tagliazucchi S."/>
            <person name="Rumpianesi F."/>
            <person name="Jousson O."/>
            <person name="Segata N."/>
            <person name="Tortoli E."/>
        </authorList>
    </citation>
    <scope>NUCLEOTIDE SEQUENCE [LARGE SCALE GENOMIC DNA]</scope>
    <source>
        <strain evidence="3 4">IEC33</strain>
    </source>
</reference>
<keyword evidence="1" id="KW-1133">Transmembrane helix</keyword>
<evidence type="ECO:0000259" key="2">
    <source>
        <dbReference type="Pfam" id="PF14032"/>
    </source>
</evidence>
<accession>A0A1X2A6C7</accession>
<keyword evidence="1" id="KW-0472">Membrane</keyword>
<dbReference type="Pfam" id="PF14032">
    <property type="entry name" value="PknH_C"/>
    <property type="match status" value="1"/>
</dbReference>
<proteinExistence type="predicted"/>
<feature type="domain" description="PknH-like extracellular" evidence="2">
    <location>
        <begin position="65"/>
        <end position="249"/>
    </location>
</feature>
<evidence type="ECO:0000313" key="4">
    <source>
        <dbReference type="Proteomes" id="UP000193285"/>
    </source>
</evidence>
<evidence type="ECO:0000313" key="3">
    <source>
        <dbReference type="EMBL" id="ORW41695.1"/>
    </source>
</evidence>
<sequence length="253" mass="26829">MTAPSANAAGSVGAGRRRALGGARYVILATTALCLLLSGCTVSATGRPVAAPNLGHWQPPRILNARLDNLLLTAGDVDAVGQTTNMALRRPISEMSHSEDQVSDRNCLDAYSPVEAAVYRDRGWVALEGQFLDNARAAAQRKHALLQAVVRFDDAEQAQQFFAQAKPRWAGCANRPLTFSQPGDPSVKWTFGELAATGTSLSLVQTLDGGHGFACQRALGVRNNIIIDTLWCGFDTANQASEVVSKIAAAVQA</sequence>
<name>A0A1X2A6C7_9MYCO</name>
<dbReference type="STRING" id="767916.AWB91_11915"/>
<dbReference type="Proteomes" id="UP000193285">
    <property type="component" value="Unassembled WGS sequence"/>
</dbReference>
<organism evidence="3 4">
    <name type="scientific">Mycobacterium paraense</name>
    <dbReference type="NCBI Taxonomy" id="767916"/>
    <lineage>
        <taxon>Bacteria</taxon>
        <taxon>Bacillati</taxon>
        <taxon>Actinomycetota</taxon>
        <taxon>Actinomycetes</taxon>
        <taxon>Mycobacteriales</taxon>
        <taxon>Mycobacteriaceae</taxon>
        <taxon>Mycobacterium</taxon>
        <taxon>Mycobacterium simiae complex</taxon>
    </lineage>
</organism>
<dbReference type="AlphaFoldDB" id="A0A1X2A6C7"/>